<evidence type="ECO:0000313" key="6">
    <source>
        <dbReference type="EMBL" id="PND36264.1"/>
    </source>
</evidence>
<proteinExistence type="inferred from homology"/>
<dbReference type="SMART" id="SM00642">
    <property type="entry name" value="Aamy"/>
    <property type="match status" value="1"/>
</dbReference>
<dbReference type="SUPFAM" id="SSF51011">
    <property type="entry name" value="Glycosyl hydrolase domain"/>
    <property type="match status" value="1"/>
</dbReference>
<dbReference type="Gene3D" id="2.60.40.10">
    <property type="entry name" value="Immunoglobulins"/>
    <property type="match status" value="1"/>
</dbReference>
<dbReference type="InterPro" id="IPR011837">
    <property type="entry name" value="Glycogen_debranch_GlgX"/>
</dbReference>
<dbReference type="AlphaFoldDB" id="A0A2N8KS26"/>
<dbReference type="SUPFAM" id="SSF51445">
    <property type="entry name" value="(Trans)glycosidases"/>
    <property type="match status" value="1"/>
</dbReference>
<dbReference type="GO" id="GO:0005980">
    <property type="term" value="P:glycogen catabolic process"/>
    <property type="evidence" value="ECO:0007669"/>
    <property type="project" value="InterPro"/>
</dbReference>
<evidence type="ECO:0000256" key="3">
    <source>
        <dbReference type="ARBA" id="ARBA00023295"/>
    </source>
</evidence>
<protein>
    <submittedName>
        <fullName evidence="6">Glycogen debranching enzyme GlgX</fullName>
    </submittedName>
</protein>
<dbReference type="InterPro" id="IPR006047">
    <property type="entry name" value="GH13_cat_dom"/>
</dbReference>
<dbReference type="Gene3D" id="2.60.40.1180">
    <property type="entry name" value="Golgi alpha-mannosidase II"/>
    <property type="match status" value="1"/>
</dbReference>
<sequence>MMTTTSTASRLPEALEPGRHEPLGAQVRDGGVNFAVFSEHAQAIELCVFDAAGQRELRRYRLQGPQDGIFQGFLPGLGAGLVYGLRAHGPYQPEAGHRFNAHKLLLDPYAREIVGHFGWHAEHHGYELGHPDGARSFDRRDNAAQALKARVPAPLAGPSPRSSAPRHALQDVVLYEVHVKGFSQQMAEIPAALRGSYAALAHPAAIAHFKALGVTTLSLLPVHYALDEPHLAGTGLRNYWGYNSLGFFAPDPRLAQPAHREDASAVAAEFRAMVQALHEAGLEVVLDVVYNHTPEGNEFGPTISFRGLDHKSYYRLVAEDLSRCENHSACGNTLNTAHPRVAQLVLDSLRFWVQEMGVDGLRFDLAPVLGRTRHGFDGNAAFFMALRQDPVLAGVHLIAEPWDAGYDGYQLGRFPGRFLEWNDKFRDAVRGYWLGAGGAGGTGRGEFARRFTASSDVFHHGQRSPLASVNFVACHDGYTLNDLVSYSRKHNEANCENNRDGRDGELCANFGVEGPSDDASIRRRRERARRAMLASLLLAQGTPMLNAGDEIANSQGGNNNAYCQDNALGWLDWPQADRSLAAFVGRLTALRRAHPLLRQPHWFGEAAATSGTSGAASLRWLSPHGHAMQVQDWHHGGELAFAGLLQGEASEPLLLLLFNPADALQAFALPPGPWRLALDSSGELAEHGEHRSTLAAPACSLLVLSQAPEAPRS</sequence>
<evidence type="ECO:0000256" key="2">
    <source>
        <dbReference type="ARBA" id="ARBA00022801"/>
    </source>
</evidence>
<name>A0A2N8KS26_9BURK</name>
<dbReference type="PANTHER" id="PTHR43002">
    <property type="entry name" value="GLYCOGEN DEBRANCHING ENZYME"/>
    <property type="match status" value="1"/>
</dbReference>
<dbReference type="InterPro" id="IPR014756">
    <property type="entry name" value="Ig_E-set"/>
</dbReference>
<feature type="region of interest" description="Disordered" evidence="4">
    <location>
        <begin position="1"/>
        <end position="23"/>
    </location>
</feature>
<comment type="similarity">
    <text evidence="1">Belongs to the glycosyl hydrolase 13 family.</text>
</comment>
<keyword evidence="3" id="KW-0326">Glycosidase</keyword>
<comment type="caution">
    <text evidence="6">The sequence shown here is derived from an EMBL/GenBank/DDBJ whole genome shotgun (WGS) entry which is preliminary data.</text>
</comment>
<dbReference type="GO" id="GO:0004135">
    <property type="term" value="F:amylo-alpha-1,6-glucosidase activity"/>
    <property type="evidence" value="ECO:0007669"/>
    <property type="project" value="InterPro"/>
</dbReference>
<dbReference type="SUPFAM" id="SSF81296">
    <property type="entry name" value="E set domains"/>
    <property type="match status" value="1"/>
</dbReference>
<dbReference type="InterPro" id="IPR004193">
    <property type="entry name" value="Glyco_hydro_13_N"/>
</dbReference>
<evidence type="ECO:0000256" key="1">
    <source>
        <dbReference type="ARBA" id="ARBA00008061"/>
    </source>
</evidence>
<dbReference type="InterPro" id="IPR044505">
    <property type="entry name" value="GlgX_Isoamylase_N_E_set"/>
</dbReference>
<keyword evidence="7" id="KW-1185">Reference proteome</keyword>
<evidence type="ECO:0000256" key="4">
    <source>
        <dbReference type="SAM" id="MobiDB-lite"/>
    </source>
</evidence>
<dbReference type="Gene3D" id="3.20.20.80">
    <property type="entry name" value="Glycosidases"/>
    <property type="match status" value="1"/>
</dbReference>
<organism evidence="6 7">
    <name type="scientific">Kinneretia aquatilis</name>
    <dbReference type="NCBI Taxonomy" id="2070761"/>
    <lineage>
        <taxon>Bacteria</taxon>
        <taxon>Pseudomonadati</taxon>
        <taxon>Pseudomonadota</taxon>
        <taxon>Betaproteobacteria</taxon>
        <taxon>Burkholderiales</taxon>
        <taxon>Sphaerotilaceae</taxon>
        <taxon>Roseateles</taxon>
    </lineage>
</organism>
<accession>A0A2N8KS26</accession>
<dbReference type="NCBIfam" id="TIGR02100">
    <property type="entry name" value="glgX_debranch"/>
    <property type="match status" value="1"/>
</dbReference>
<dbReference type="InterPro" id="IPR013780">
    <property type="entry name" value="Glyco_hydro_b"/>
</dbReference>
<keyword evidence="2" id="KW-0378">Hydrolase</keyword>
<dbReference type="RefSeq" id="WP_102770037.1">
    <property type="nucleotide sequence ID" value="NZ_POSP01000004.1"/>
</dbReference>
<dbReference type="OrthoDB" id="9800174at2"/>
<evidence type="ECO:0000313" key="7">
    <source>
        <dbReference type="Proteomes" id="UP000235916"/>
    </source>
</evidence>
<gene>
    <name evidence="6" type="primary">glgX</name>
    <name evidence="6" type="ORF">C1O66_21395</name>
</gene>
<dbReference type="CDD" id="cd02856">
    <property type="entry name" value="E_set_GDE_Isoamylase_N"/>
    <property type="match status" value="1"/>
</dbReference>
<dbReference type="Pfam" id="PF02922">
    <property type="entry name" value="CBM_48"/>
    <property type="match status" value="1"/>
</dbReference>
<feature type="domain" description="Glycosyl hydrolase family 13 catalytic" evidence="5">
    <location>
        <begin position="176"/>
        <end position="591"/>
    </location>
</feature>
<evidence type="ECO:0000259" key="5">
    <source>
        <dbReference type="SMART" id="SM00642"/>
    </source>
</evidence>
<dbReference type="Proteomes" id="UP000235916">
    <property type="component" value="Unassembled WGS sequence"/>
</dbReference>
<dbReference type="EMBL" id="POSP01000004">
    <property type="protein sequence ID" value="PND36264.1"/>
    <property type="molecule type" value="Genomic_DNA"/>
</dbReference>
<dbReference type="InterPro" id="IPR017853">
    <property type="entry name" value="GH"/>
</dbReference>
<dbReference type="CDD" id="cd11326">
    <property type="entry name" value="AmyAc_Glg_debranch"/>
    <property type="match status" value="1"/>
</dbReference>
<reference evidence="6 7" key="1">
    <citation type="submission" date="2018-01" db="EMBL/GenBank/DDBJ databases">
        <title>Draft genome sequence of Paucibacter aquatile CR182 isolated from freshwater of the Nakdong River.</title>
        <authorList>
            <person name="Choi A."/>
            <person name="Chung E.J."/>
        </authorList>
    </citation>
    <scope>NUCLEOTIDE SEQUENCE [LARGE SCALE GENOMIC DNA]</scope>
    <source>
        <strain evidence="6 7">CR182</strain>
    </source>
</reference>
<dbReference type="InterPro" id="IPR013783">
    <property type="entry name" value="Ig-like_fold"/>
</dbReference>